<accession>A0A7H0GHX3</accession>
<keyword evidence="2" id="KW-0472">Membrane</keyword>
<keyword evidence="4" id="KW-1185">Reference proteome</keyword>
<gene>
    <name evidence="3" type="ORF">H9K75_17415</name>
</gene>
<dbReference type="Proteomes" id="UP000516028">
    <property type="component" value="Chromosome"/>
</dbReference>
<dbReference type="AlphaFoldDB" id="A0A7H0GHX3"/>
<feature type="transmembrane region" description="Helical" evidence="2">
    <location>
        <begin position="192"/>
        <end position="210"/>
    </location>
</feature>
<feature type="transmembrane region" description="Helical" evidence="2">
    <location>
        <begin position="124"/>
        <end position="147"/>
    </location>
</feature>
<organism evidence="3 4">
    <name type="scientific">Diaphorobacter aerolatus</name>
    <dbReference type="NCBI Taxonomy" id="1288495"/>
    <lineage>
        <taxon>Bacteria</taxon>
        <taxon>Pseudomonadati</taxon>
        <taxon>Pseudomonadota</taxon>
        <taxon>Betaproteobacteria</taxon>
        <taxon>Burkholderiales</taxon>
        <taxon>Comamonadaceae</taxon>
        <taxon>Diaphorobacter</taxon>
    </lineage>
</organism>
<protein>
    <recommendedName>
        <fullName evidence="5">YIP1 family protein</fullName>
    </recommendedName>
</protein>
<evidence type="ECO:0000313" key="4">
    <source>
        <dbReference type="Proteomes" id="UP000516028"/>
    </source>
</evidence>
<name>A0A7H0GHX3_9BURK</name>
<evidence type="ECO:0008006" key="5">
    <source>
        <dbReference type="Google" id="ProtNLM"/>
    </source>
</evidence>
<dbReference type="EMBL" id="CP060783">
    <property type="protein sequence ID" value="QNP47889.1"/>
    <property type="molecule type" value="Genomic_DNA"/>
</dbReference>
<proteinExistence type="predicted"/>
<evidence type="ECO:0000256" key="1">
    <source>
        <dbReference type="SAM" id="MobiDB-lite"/>
    </source>
</evidence>
<feature type="transmembrane region" description="Helical" evidence="2">
    <location>
        <begin position="167"/>
        <end position="185"/>
    </location>
</feature>
<dbReference type="KEGG" id="daer:H9K75_17415"/>
<feature type="compositionally biased region" description="Acidic residues" evidence="1">
    <location>
        <begin position="232"/>
        <end position="249"/>
    </location>
</feature>
<dbReference type="RefSeq" id="WP_187723569.1">
    <property type="nucleotide sequence ID" value="NZ_CP060783.1"/>
</dbReference>
<evidence type="ECO:0000256" key="2">
    <source>
        <dbReference type="SAM" id="Phobius"/>
    </source>
</evidence>
<feature type="region of interest" description="Disordered" evidence="1">
    <location>
        <begin position="229"/>
        <end position="255"/>
    </location>
</feature>
<keyword evidence="2" id="KW-0812">Transmembrane</keyword>
<keyword evidence="2" id="KW-1133">Transmembrane helix</keyword>
<sequence length="266" mass="29826">MTEPWVTENFSDRLASAEIETMPQETPTVAEARVSFLRWMVEGLRASLLLRPRIALDAVPGPWKLAFLVLIANLIDVAMDRLSLPDEVQFNYQGWLGQWSLCLITLWWAWCLMPRAQMGALPALGRAVAWFALQTWAALLPLVAYYGVMYWIKVADDQSVPAWVDDLSMSLVAVVWMFAVFCKLARVYFGGWLRAFVLTVGLFVIVIAAFSRTDAETWLATPDEAAQVEVVPGEDDSDDGNDDGDDTPDSSESQWMEAARRTLEVV</sequence>
<feature type="transmembrane region" description="Helical" evidence="2">
    <location>
        <begin position="95"/>
        <end position="112"/>
    </location>
</feature>
<reference evidence="3 4" key="1">
    <citation type="submission" date="2020-08" db="EMBL/GenBank/DDBJ databases">
        <title>Genome sequence of Diaphorobacter aerolatus KACC 16536T.</title>
        <authorList>
            <person name="Hyun D.-W."/>
            <person name="Bae J.-W."/>
        </authorList>
    </citation>
    <scope>NUCLEOTIDE SEQUENCE [LARGE SCALE GENOMIC DNA]</scope>
    <source>
        <strain evidence="3 4">KACC 16536</strain>
    </source>
</reference>
<evidence type="ECO:0000313" key="3">
    <source>
        <dbReference type="EMBL" id="QNP47889.1"/>
    </source>
</evidence>